<evidence type="ECO:0000313" key="2">
    <source>
        <dbReference type="EMBL" id="KIR79480.1"/>
    </source>
</evidence>
<proteinExistence type="predicted"/>
<name>A0ABR5BV09_9TREE</name>
<feature type="region of interest" description="Disordered" evidence="1">
    <location>
        <begin position="273"/>
        <end position="292"/>
    </location>
</feature>
<feature type="compositionally biased region" description="Low complexity" evidence="1">
    <location>
        <begin position="153"/>
        <end position="164"/>
    </location>
</feature>
<evidence type="ECO:0000256" key="1">
    <source>
        <dbReference type="SAM" id="MobiDB-lite"/>
    </source>
</evidence>
<reference evidence="2 3" key="1">
    <citation type="submission" date="2015-01" db="EMBL/GenBank/DDBJ databases">
        <title>The Genome Sequence of Cryptococcus gattii EJB2.</title>
        <authorList>
            <consortium name="The Broad Institute Genomics Platform"/>
            <person name="Cuomo C."/>
            <person name="Litvintseva A."/>
            <person name="Chen Y."/>
            <person name="Heitman J."/>
            <person name="Sun S."/>
            <person name="Springer D."/>
            <person name="Dromer F."/>
            <person name="Young S."/>
            <person name="Zeng Q."/>
            <person name="Gargeya S."/>
            <person name="Abouelleil A."/>
            <person name="Alvarado L."/>
            <person name="Chapman S.B."/>
            <person name="Gainer-Dewar J."/>
            <person name="Goldberg J."/>
            <person name="Griggs A."/>
            <person name="Gujja S."/>
            <person name="Hansen M."/>
            <person name="Howarth C."/>
            <person name="Imamovic A."/>
            <person name="Larimer J."/>
            <person name="Murphy C."/>
            <person name="Naylor J."/>
            <person name="Pearson M."/>
            <person name="Priest M."/>
            <person name="Roberts A."/>
            <person name="Saif S."/>
            <person name="Shea T."/>
            <person name="Sykes S."/>
            <person name="Wortman J."/>
            <person name="Nusbaum C."/>
            <person name="Birren B."/>
        </authorList>
    </citation>
    <scope>NUCLEOTIDE SEQUENCE [LARGE SCALE GENOMIC DNA]</scope>
    <source>
        <strain evidence="2 3">EJB2</strain>
    </source>
</reference>
<sequence>MVFGIIAATAICPAISATKQAIEGGIKGNRQAGNKALDLEVAVTFKGGGVGDPGEAYKGKFEGAPLVLGKDGKVYISHAKAQFPPHFVRPLVGHFQSVEAYTLAWARVGHQGDVFVVKSPERGSSPLPSPLPSSPSTPSDRLRNPSPHPSPSIPLSSPLSSSSSQLAKEAGPKQSPPPSAKPTSTPAPAEPPPHPEPKPKSPSPPQPDHLYLNPTTHAIHHAPPQVAATAAPGPWSLTPLSHRILFEGWEGFVIVQESEADDRWALYFDRADNGLTDQGQVGDVDGNNGKRKRMLAIHLERKEGMKTKQEHQSQVEDRRRKREEREKERDKEDDKRWL</sequence>
<gene>
    <name evidence="2" type="ORF">I306_03600</name>
</gene>
<protein>
    <submittedName>
        <fullName evidence="2">Uncharacterized protein</fullName>
    </submittedName>
</protein>
<evidence type="ECO:0000313" key="3">
    <source>
        <dbReference type="Proteomes" id="UP000054272"/>
    </source>
</evidence>
<dbReference type="EMBL" id="KN848684">
    <property type="protein sequence ID" value="KIR79480.1"/>
    <property type="molecule type" value="Genomic_DNA"/>
</dbReference>
<accession>A0ABR5BV09</accession>
<organism evidence="2 3">
    <name type="scientific">Cryptococcus gattii EJB2</name>
    <dbReference type="NCBI Taxonomy" id="1296103"/>
    <lineage>
        <taxon>Eukaryota</taxon>
        <taxon>Fungi</taxon>
        <taxon>Dikarya</taxon>
        <taxon>Basidiomycota</taxon>
        <taxon>Agaricomycotina</taxon>
        <taxon>Tremellomycetes</taxon>
        <taxon>Tremellales</taxon>
        <taxon>Cryptococcaceae</taxon>
        <taxon>Cryptococcus</taxon>
        <taxon>Cryptococcus gattii species complex</taxon>
    </lineage>
</organism>
<dbReference type="Proteomes" id="UP000054272">
    <property type="component" value="Unassembled WGS sequence"/>
</dbReference>
<feature type="region of interest" description="Disordered" evidence="1">
    <location>
        <begin position="119"/>
        <end position="214"/>
    </location>
</feature>
<feature type="region of interest" description="Disordered" evidence="1">
    <location>
        <begin position="299"/>
        <end position="338"/>
    </location>
</feature>
<keyword evidence="3" id="KW-1185">Reference proteome</keyword>
<dbReference type="PANTHER" id="PTHR38049">
    <property type="entry name" value="RICIN B LECTIN DOMAIN-CONTAINING PROTEIN"/>
    <property type="match status" value="1"/>
</dbReference>
<dbReference type="PANTHER" id="PTHR38049:SF2">
    <property type="entry name" value="RICIN B LECTIN DOMAIN-CONTAINING PROTEIN"/>
    <property type="match status" value="1"/>
</dbReference>